<evidence type="ECO:0000313" key="2">
    <source>
        <dbReference type="Proteomes" id="UP000233551"/>
    </source>
</evidence>
<dbReference type="OrthoDB" id="101791at2759"/>
<proteinExistence type="predicted"/>
<protein>
    <submittedName>
        <fullName evidence="1">Uncharacterized protein</fullName>
    </submittedName>
</protein>
<dbReference type="PANTHER" id="PTHR47602:SF2">
    <property type="entry name" value="F-BOX PROTEIN SKIP22"/>
    <property type="match status" value="1"/>
</dbReference>
<dbReference type="InterPro" id="IPR001810">
    <property type="entry name" value="F-box_dom"/>
</dbReference>
<dbReference type="GeneID" id="116210946"/>
<dbReference type="Proteomes" id="UP000233551">
    <property type="component" value="Unassembled WGS sequence"/>
</dbReference>
<dbReference type="EMBL" id="PGOL01006119">
    <property type="protein sequence ID" value="PKI34151.1"/>
    <property type="molecule type" value="Genomic_DNA"/>
</dbReference>
<dbReference type="InterPro" id="IPR036047">
    <property type="entry name" value="F-box-like_dom_sf"/>
</dbReference>
<comment type="caution">
    <text evidence="1">The sequence shown here is derived from an EMBL/GenBank/DDBJ whole genome shotgun (WGS) entry which is preliminary data.</text>
</comment>
<evidence type="ECO:0000313" key="1">
    <source>
        <dbReference type="EMBL" id="PKI34151.1"/>
    </source>
</evidence>
<gene>
    <name evidence="1" type="ORF">CRG98_045430</name>
</gene>
<organism evidence="1 2">
    <name type="scientific">Punica granatum</name>
    <name type="common">Pomegranate</name>
    <dbReference type="NCBI Taxonomy" id="22663"/>
    <lineage>
        <taxon>Eukaryota</taxon>
        <taxon>Viridiplantae</taxon>
        <taxon>Streptophyta</taxon>
        <taxon>Embryophyta</taxon>
        <taxon>Tracheophyta</taxon>
        <taxon>Spermatophyta</taxon>
        <taxon>Magnoliopsida</taxon>
        <taxon>eudicotyledons</taxon>
        <taxon>Gunneridae</taxon>
        <taxon>Pentapetalae</taxon>
        <taxon>rosids</taxon>
        <taxon>malvids</taxon>
        <taxon>Myrtales</taxon>
        <taxon>Lythraceae</taxon>
        <taxon>Punica</taxon>
    </lineage>
</organism>
<dbReference type="SUPFAM" id="SSF81383">
    <property type="entry name" value="F-box domain"/>
    <property type="match status" value="1"/>
</dbReference>
<dbReference type="Gene3D" id="1.20.1280.50">
    <property type="match status" value="1"/>
</dbReference>
<dbReference type="PROSITE" id="PS50181">
    <property type="entry name" value="FBOX"/>
    <property type="match status" value="1"/>
</dbReference>
<reference evidence="1 2" key="1">
    <citation type="submission" date="2017-11" db="EMBL/GenBank/DDBJ databases">
        <title>De-novo sequencing of pomegranate (Punica granatum L.) genome.</title>
        <authorList>
            <person name="Akparov Z."/>
            <person name="Amiraslanov A."/>
            <person name="Hajiyeva S."/>
            <person name="Abbasov M."/>
            <person name="Kaur K."/>
            <person name="Hamwieh A."/>
            <person name="Solovyev V."/>
            <person name="Salamov A."/>
            <person name="Braich B."/>
            <person name="Kosarev P."/>
            <person name="Mahmoud A."/>
            <person name="Hajiyev E."/>
            <person name="Babayeva S."/>
            <person name="Izzatullayeva V."/>
            <person name="Mammadov A."/>
            <person name="Mammadov A."/>
            <person name="Sharifova S."/>
            <person name="Ojaghi J."/>
            <person name="Eynullazada K."/>
            <person name="Bayramov B."/>
            <person name="Abdulazimova A."/>
            <person name="Shahmuradov I."/>
        </authorList>
    </citation>
    <scope>NUCLEOTIDE SEQUENCE [LARGE SCALE GENOMIC DNA]</scope>
    <source>
        <strain evidence="2">cv. AG2017</strain>
        <tissue evidence="1">Leaf</tissue>
    </source>
</reference>
<dbReference type="AlphaFoldDB" id="A0A2I0HR12"/>
<keyword evidence="2" id="KW-1185">Reference proteome</keyword>
<dbReference type="PANTHER" id="PTHR47602">
    <property type="entry name" value="F-BOX PROTEIN SKIP22"/>
    <property type="match status" value="1"/>
</dbReference>
<sequence>MGRHVLGVYGSPARGECGRLHAVYLAKHRFAPAMVDLLLDNGRSSLHLGSVIFEIWKLVKDRLALPLIIDLRERANLPLPSYLMSLLTELKLQTLELLDVHDVLQMAFLSSKFRDLSSDNAVWKQKFLSELRDVKGMQGALDWKDSYKTHCKWKRDGISLKRTCVRVERSARYSRRLHFLVIRWDPVPRISRQDYDLLLTLWRPFWQSRASPSP</sequence>
<accession>A0A2I0HR12</accession>
<name>A0A2I0HR12_PUNGR</name>